<dbReference type="AlphaFoldDB" id="A0AAX6G3R7"/>
<protein>
    <submittedName>
        <fullName evidence="1">Structural maintenance of chromosomes protein 4</fullName>
    </submittedName>
</protein>
<organism evidence="1 2">
    <name type="scientific">Iris pallida</name>
    <name type="common">Sweet iris</name>
    <dbReference type="NCBI Taxonomy" id="29817"/>
    <lineage>
        <taxon>Eukaryota</taxon>
        <taxon>Viridiplantae</taxon>
        <taxon>Streptophyta</taxon>
        <taxon>Embryophyta</taxon>
        <taxon>Tracheophyta</taxon>
        <taxon>Spermatophyta</taxon>
        <taxon>Magnoliopsida</taxon>
        <taxon>Liliopsida</taxon>
        <taxon>Asparagales</taxon>
        <taxon>Iridaceae</taxon>
        <taxon>Iridoideae</taxon>
        <taxon>Irideae</taxon>
        <taxon>Iris</taxon>
    </lineage>
</organism>
<evidence type="ECO:0000313" key="2">
    <source>
        <dbReference type="Proteomes" id="UP001140949"/>
    </source>
</evidence>
<sequence>MRILYAISSAKCLSSMYLNQFLVQEDGISDYEHLNYGMLCLFVNQKVFGKGNLDTVKHTRSSLID</sequence>
<keyword evidence="2" id="KW-1185">Reference proteome</keyword>
<name>A0AAX6G3R7_IRIPA</name>
<dbReference type="Proteomes" id="UP001140949">
    <property type="component" value="Unassembled WGS sequence"/>
</dbReference>
<accession>A0AAX6G3R7</accession>
<reference evidence="1" key="2">
    <citation type="submission" date="2023-04" db="EMBL/GenBank/DDBJ databases">
        <authorList>
            <person name="Bruccoleri R.E."/>
            <person name="Oakeley E.J."/>
            <person name="Faust A.-M."/>
            <person name="Dessus-Babus S."/>
            <person name="Altorfer M."/>
            <person name="Burckhardt D."/>
            <person name="Oertli M."/>
            <person name="Naumann U."/>
            <person name="Petersen F."/>
            <person name="Wong J."/>
        </authorList>
    </citation>
    <scope>NUCLEOTIDE SEQUENCE</scope>
    <source>
        <strain evidence="1">GSM-AAB239-AS_SAM_17_03QT</strain>
        <tissue evidence="1">Leaf</tissue>
    </source>
</reference>
<gene>
    <name evidence="1" type="ORF">M6B38_384865</name>
</gene>
<evidence type="ECO:0000313" key="1">
    <source>
        <dbReference type="EMBL" id="KAJ6823182.1"/>
    </source>
</evidence>
<proteinExistence type="predicted"/>
<dbReference type="EMBL" id="JANAVB010023488">
    <property type="protein sequence ID" value="KAJ6823182.1"/>
    <property type="molecule type" value="Genomic_DNA"/>
</dbReference>
<comment type="caution">
    <text evidence="1">The sequence shown here is derived from an EMBL/GenBank/DDBJ whole genome shotgun (WGS) entry which is preliminary data.</text>
</comment>
<reference evidence="1" key="1">
    <citation type="journal article" date="2023" name="GigaByte">
        <title>Genome assembly of the bearded iris, Iris pallida Lam.</title>
        <authorList>
            <person name="Bruccoleri R.E."/>
            <person name="Oakeley E.J."/>
            <person name="Faust A.M.E."/>
            <person name="Altorfer M."/>
            <person name="Dessus-Babus S."/>
            <person name="Burckhardt D."/>
            <person name="Oertli M."/>
            <person name="Naumann U."/>
            <person name="Petersen F."/>
            <person name="Wong J."/>
        </authorList>
    </citation>
    <scope>NUCLEOTIDE SEQUENCE</scope>
    <source>
        <strain evidence="1">GSM-AAB239-AS_SAM_17_03QT</strain>
    </source>
</reference>